<sequence length="232" mass="25612">MNTPPPTTPCLQLPPRQAKVAGAAAHGKIETCKQQLSRTYNLHGQSEFSEQTSTPVFEEFICLKRVSSHSESEVHESKKPRNQSDENDKNSKKSDWLQLWYQTPDPSSEEVISQDSRGKVSVGGGGTATVPPPQGTMNRSLPPASTMFTAETGGGGNKKEPKERQSAKSARRCWSPELHNRFLQAVQQLGGSYVATPNQIRELMMVDELTNEQIKSHLQAKILFDLAGPIDR</sequence>
<dbReference type="PANTHER" id="PTHR31003">
    <property type="entry name" value="MYB FAMILY TRANSCRIPTION FACTOR"/>
    <property type="match status" value="1"/>
</dbReference>
<dbReference type="AlphaFoldDB" id="A0AAE1YEL7"/>
<evidence type="ECO:0000259" key="6">
    <source>
        <dbReference type="PROSITE" id="PS51294"/>
    </source>
</evidence>
<dbReference type="SUPFAM" id="SSF46689">
    <property type="entry name" value="Homeodomain-like"/>
    <property type="match status" value="1"/>
</dbReference>
<dbReference type="InterPro" id="IPR044787">
    <property type="entry name" value="HHO5-like"/>
</dbReference>
<keyword evidence="2" id="KW-0805">Transcription regulation</keyword>
<dbReference type="PANTHER" id="PTHR31003:SF16">
    <property type="entry name" value="TRANSCRIPTION FACTOR HHO2"/>
    <property type="match status" value="1"/>
</dbReference>
<evidence type="ECO:0000256" key="4">
    <source>
        <dbReference type="ARBA" id="ARBA00023242"/>
    </source>
</evidence>
<dbReference type="PROSITE" id="PS51294">
    <property type="entry name" value="HTH_MYB"/>
    <property type="match status" value="1"/>
</dbReference>
<evidence type="ECO:0000313" key="7">
    <source>
        <dbReference type="EMBL" id="KAK4428622.1"/>
    </source>
</evidence>
<accession>A0AAE1YEL7</accession>
<dbReference type="InterPro" id="IPR017930">
    <property type="entry name" value="Myb_dom"/>
</dbReference>
<proteinExistence type="predicted"/>
<dbReference type="InterPro" id="IPR009057">
    <property type="entry name" value="Homeodomain-like_sf"/>
</dbReference>
<dbReference type="GO" id="GO:0003700">
    <property type="term" value="F:DNA-binding transcription factor activity"/>
    <property type="evidence" value="ECO:0007669"/>
    <property type="project" value="InterPro"/>
</dbReference>
<dbReference type="GO" id="GO:0005634">
    <property type="term" value="C:nucleus"/>
    <property type="evidence" value="ECO:0007669"/>
    <property type="project" value="UniProtKB-SubCell"/>
</dbReference>
<evidence type="ECO:0000313" key="8">
    <source>
        <dbReference type="Proteomes" id="UP001293254"/>
    </source>
</evidence>
<name>A0AAE1YEL7_9LAMI</name>
<dbReference type="EMBL" id="JACGWO010000004">
    <property type="protein sequence ID" value="KAK4428622.1"/>
    <property type="molecule type" value="Genomic_DNA"/>
</dbReference>
<reference evidence="7" key="1">
    <citation type="submission" date="2020-06" db="EMBL/GenBank/DDBJ databases">
        <authorList>
            <person name="Li T."/>
            <person name="Hu X."/>
            <person name="Zhang T."/>
            <person name="Song X."/>
            <person name="Zhang H."/>
            <person name="Dai N."/>
            <person name="Sheng W."/>
            <person name="Hou X."/>
            <person name="Wei L."/>
        </authorList>
    </citation>
    <scope>NUCLEOTIDE SEQUENCE</scope>
    <source>
        <strain evidence="7">3651</strain>
        <tissue evidence="7">Leaf</tissue>
    </source>
</reference>
<feature type="compositionally biased region" description="Basic and acidic residues" evidence="5">
    <location>
        <begin position="157"/>
        <end position="166"/>
    </location>
</feature>
<organism evidence="7 8">
    <name type="scientific">Sesamum alatum</name>
    <dbReference type="NCBI Taxonomy" id="300844"/>
    <lineage>
        <taxon>Eukaryota</taxon>
        <taxon>Viridiplantae</taxon>
        <taxon>Streptophyta</taxon>
        <taxon>Embryophyta</taxon>
        <taxon>Tracheophyta</taxon>
        <taxon>Spermatophyta</taxon>
        <taxon>Magnoliopsida</taxon>
        <taxon>eudicotyledons</taxon>
        <taxon>Gunneridae</taxon>
        <taxon>Pentapetalae</taxon>
        <taxon>asterids</taxon>
        <taxon>lamiids</taxon>
        <taxon>Lamiales</taxon>
        <taxon>Pedaliaceae</taxon>
        <taxon>Sesamum</taxon>
    </lineage>
</organism>
<comment type="subcellular location">
    <subcellularLocation>
        <location evidence="1">Nucleus</location>
    </subcellularLocation>
</comment>
<feature type="compositionally biased region" description="Polar residues" evidence="5">
    <location>
        <begin position="100"/>
        <end position="115"/>
    </location>
</feature>
<dbReference type="NCBIfam" id="TIGR01557">
    <property type="entry name" value="myb_SHAQKYF"/>
    <property type="match status" value="1"/>
</dbReference>
<dbReference type="InterPro" id="IPR001005">
    <property type="entry name" value="SANT/Myb"/>
</dbReference>
<feature type="compositionally biased region" description="Basic and acidic residues" evidence="5">
    <location>
        <begin position="68"/>
        <end position="95"/>
    </location>
</feature>
<reference evidence="7" key="2">
    <citation type="journal article" date="2024" name="Plant">
        <title>Genomic evolution and insights into agronomic trait innovations of Sesamum species.</title>
        <authorList>
            <person name="Miao H."/>
            <person name="Wang L."/>
            <person name="Qu L."/>
            <person name="Liu H."/>
            <person name="Sun Y."/>
            <person name="Le M."/>
            <person name="Wang Q."/>
            <person name="Wei S."/>
            <person name="Zheng Y."/>
            <person name="Lin W."/>
            <person name="Duan Y."/>
            <person name="Cao H."/>
            <person name="Xiong S."/>
            <person name="Wang X."/>
            <person name="Wei L."/>
            <person name="Li C."/>
            <person name="Ma Q."/>
            <person name="Ju M."/>
            <person name="Zhao R."/>
            <person name="Li G."/>
            <person name="Mu C."/>
            <person name="Tian Q."/>
            <person name="Mei H."/>
            <person name="Zhang T."/>
            <person name="Gao T."/>
            <person name="Zhang H."/>
        </authorList>
    </citation>
    <scope>NUCLEOTIDE SEQUENCE</scope>
    <source>
        <strain evidence="7">3651</strain>
    </source>
</reference>
<comment type="caution">
    <text evidence="7">The sequence shown here is derived from an EMBL/GenBank/DDBJ whole genome shotgun (WGS) entry which is preliminary data.</text>
</comment>
<dbReference type="Proteomes" id="UP001293254">
    <property type="component" value="Unassembled WGS sequence"/>
</dbReference>
<evidence type="ECO:0000256" key="5">
    <source>
        <dbReference type="SAM" id="MobiDB-lite"/>
    </source>
</evidence>
<gene>
    <name evidence="7" type="ORF">Salat_1162000</name>
</gene>
<dbReference type="Gene3D" id="1.10.10.60">
    <property type="entry name" value="Homeodomain-like"/>
    <property type="match status" value="1"/>
</dbReference>
<evidence type="ECO:0000256" key="1">
    <source>
        <dbReference type="ARBA" id="ARBA00004123"/>
    </source>
</evidence>
<evidence type="ECO:0000256" key="3">
    <source>
        <dbReference type="ARBA" id="ARBA00023163"/>
    </source>
</evidence>
<keyword evidence="4" id="KW-0539">Nucleus</keyword>
<feature type="domain" description="HTH myb-type" evidence="6">
    <location>
        <begin position="171"/>
        <end position="226"/>
    </location>
</feature>
<dbReference type="InterPro" id="IPR006447">
    <property type="entry name" value="Myb_dom_plants"/>
</dbReference>
<dbReference type="GO" id="GO:0003677">
    <property type="term" value="F:DNA binding"/>
    <property type="evidence" value="ECO:0007669"/>
    <property type="project" value="UniProtKB-KW"/>
</dbReference>
<feature type="region of interest" description="Disordered" evidence="5">
    <location>
        <begin position="67"/>
        <end position="172"/>
    </location>
</feature>
<dbReference type="Pfam" id="PF00249">
    <property type="entry name" value="Myb_DNA-binding"/>
    <property type="match status" value="1"/>
</dbReference>
<protein>
    <submittedName>
        <fullName evidence="7">Transcription factor HHO3</fullName>
    </submittedName>
</protein>
<keyword evidence="8" id="KW-1185">Reference proteome</keyword>
<evidence type="ECO:0000256" key="2">
    <source>
        <dbReference type="ARBA" id="ARBA00023015"/>
    </source>
</evidence>
<keyword evidence="3" id="KW-0804">Transcription</keyword>